<dbReference type="GO" id="GO:0006508">
    <property type="term" value="P:proteolysis"/>
    <property type="evidence" value="ECO:0007669"/>
    <property type="project" value="UniProtKB-KW"/>
</dbReference>
<reference evidence="20" key="1">
    <citation type="submission" date="2017-03" db="EMBL/GenBank/DDBJ databases">
        <title>Phytopthora megakarya and P. palmivora, two closely related causual agents of cacao black pod achieved similar genome size and gene model numbers by different mechanisms.</title>
        <authorList>
            <person name="Ali S."/>
            <person name="Shao J."/>
            <person name="Larry D.J."/>
            <person name="Kronmiller B."/>
            <person name="Shen D."/>
            <person name="Strem M.D."/>
            <person name="Melnick R.L."/>
            <person name="Guiltinan M.J."/>
            <person name="Tyler B.M."/>
            <person name="Meinhardt L.W."/>
            <person name="Bailey B.A."/>
        </authorList>
    </citation>
    <scope>NUCLEOTIDE SEQUENCE [LARGE SCALE GENOMIC DNA]</scope>
    <source>
        <strain evidence="20">zdho120</strain>
    </source>
</reference>
<keyword evidence="6" id="KW-0479">Metal-binding</keyword>
<feature type="domain" description="Integrase catalytic" evidence="18">
    <location>
        <begin position="1201"/>
        <end position="1370"/>
    </location>
</feature>
<evidence type="ECO:0000259" key="18">
    <source>
        <dbReference type="PROSITE" id="PS50994"/>
    </source>
</evidence>
<keyword evidence="4" id="KW-0548">Nucleotidyltransferase</keyword>
<dbReference type="InterPro" id="IPR045358">
    <property type="entry name" value="Ty3_capsid"/>
</dbReference>
<feature type="region of interest" description="Disordered" evidence="16">
    <location>
        <begin position="577"/>
        <end position="609"/>
    </location>
</feature>
<evidence type="ECO:0000256" key="9">
    <source>
        <dbReference type="ARBA" id="ARBA00022801"/>
    </source>
</evidence>
<evidence type="ECO:0000256" key="13">
    <source>
        <dbReference type="ARBA" id="ARBA00022932"/>
    </source>
</evidence>
<dbReference type="GO" id="GO:0004190">
    <property type="term" value="F:aspartic-type endopeptidase activity"/>
    <property type="evidence" value="ECO:0007669"/>
    <property type="project" value="UniProtKB-KW"/>
</dbReference>
<dbReference type="GO" id="GO:0046872">
    <property type="term" value="F:metal ion binding"/>
    <property type="evidence" value="ECO:0007669"/>
    <property type="project" value="UniProtKB-KW"/>
</dbReference>
<dbReference type="EC" id="2.7.7.49" evidence="1"/>
<keyword evidence="7" id="KW-0064">Aspartyl protease</keyword>
<dbReference type="CDD" id="cd00303">
    <property type="entry name" value="retropepsin_like"/>
    <property type="match status" value="1"/>
</dbReference>
<evidence type="ECO:0000256" key="2">
    <source>
        <dbReference type="ARBA" id="ARBA00022670"/>
    </source>
</evidence>
<dbReference type="InterPro" id="IPR036397">
    <property type="entry name" value="RNaseH_sf"/>
</dbReference>
<keyword evidence="5" id="KW-0540">Nuclease</keyword>
<evidence type="ECO:0000313" key="19">
    <source>
        <dbReference type="EMBL" id="OWZ17101.1"/>
    </source>
</evidence>
<evidence type="ECO:0000256" key="16">
    <source>
        <dbReference type="SAM" id="MobiDB-lite"/>
    </source>
</evidence>
<dbReference type="Gene3D" id="3.30.420.10">
    <property type="entry name" value="Ribonuclease H-like superfamily/Ribonuclease H"/>
    <property type="match status" value="1"/>
</dbReference>
<evidence type="ECO:0000259" key="17">
    <source>
        <dbReference type="PROSITE" id="PS50878"/>
    </source>
</evidence>
<dbReference type="OrthoDB" id="102286at2759"/>
<evidence type="ECO:0000256" key="4">
    <source>
        <dbReference type="ARBA" id="ARBA00022695"/>
    </source>
</evidence>
<keyword evidence="2" id="KW-0645">Protease</keyword>
<dbReference type="GO" id="GO:0006310">
    <property type="term" value="P:DNA recombination"/>
    <property type="evidence" value="ECO:0007669"/>
    <property type="project" value="UniProtKB-KW"/>
</dbReference>
<evidence type="ECO:0000256" key="10">
    <source>
        <dbReference type="ARBA" id="ARBA00022842"/>
    </source>
</evidence>
<dbReference type="Gene3D" id="2.40.70.10">
    <property type="entry name" value="Acid Proteases"/>
    <property type="match status" value="1"/>
</dbReference>
<dbReference type="GO" id="GO:0003887">
    <property type="term" value="F:DNA-directed DNA polymerase activity"/>
    <property type="evidence" value="ECO:0007669"/>
    <property type="project" value="UniProtKB-KW"/>
</dbReference>
<dbReference type="EMBL" id="NBNE01000814">
    <property type="protein sequence ID" value="OWZ17101.1"/>
    <property type="molecule type" value="Genomic_DNA"/>
</dbReference>
<evidence type="ECO:0000256" key="11">
    <source>
        <dbReference type="ARBA" id="ARBA00022908"/>
    </source>
</evidence>
<dbReference type="Gene3D" id="1.10.340.70">
    <property type="match status" value="1"/>
</dbReference>
<dbReference type="InterPro" id="IPR041588">
    <property type="entry name" value="Integrase_H2C2"/>
</dbReference>
<dbReference type="InterPro" id="IPR012337">
    <property type="entry name" value="RNaseH-like_sf"/>
</dbReference>
<feature type="region of interest" description="Disordered" evidence="16">
    <location>
        <begin position="486"/>
        <end position="523"/>
    </location>
</feature>
<dbReference type="PROSITE" id="PS50994">
    <property type="entry name" value="INTEGRASE"/>
    <property type="match status" value="1"/>
</dbReference>
<comment type="caution">
    <text evidence="19">The sequence shown here is derived from an EMBL/GenBank/DDBJ whole genome shotgun (WGS) entry which is preliminary data.</text>
</comment>
<keyword evidence="12" id="KW-0695">RNA-directed DNA polymerase</keyword>
<feature type="compositionally biased region" description="Low complexity" evidence="16">
    <location>
        <begin position="440"/>
        <end position="456"/>
    </location>
</feature>
<dbReference type="GO" id="GO:0003964">
    <property type="term" value="F:RNA-directed DNA polymerase activity"/>
    <property type="evidence" value="ECO:0007669"/>
    <property type="project" value="UniProtKB-KW"/>
</dbReference>
<dbReference type="Gene3D" id="3.10.10.10">
    <property type="entry name" value="HIV Type 1 Reverse Transcriptase, subunit A, domain 1"/>
    <property type="match status" value="1"/>
</dbReference>
<dbReference type="InterPro" id="IPR043502">
    <property type="entry name" value="DNA/RNA_pol_sf"/>
</dbReference>
<dbReference type="InterPro" id="IPR041373">
    <property type="entry name" value="RT_RNaseH"/>
</dbReference>
<dbReference type="GO" id="GO:0003677">
    <property type="term" value="F:DNA binding"/>
    <property type="evidence" value="ECO:0007669"/>
    <property type="project" value="UniProtKB-KW"/>
</dbReference>
<keyword evidence="14" id="KW-0238">DNA-binding</keyword>
<evidence type="ECO:0000256" key="12">
    <source>
        <dbReference type="ARBA" id="ARBA00022918"/>
    </source>
</evidence>
<dbReference type="FunFam" id="1.10.340.70:FF:000001">
    <property type="entry name" value="Retrovirus-related Pol polyprotein from transposon gypsy-like Protein"/>
    <property type="match status" value="1"/>
</dbReference>
<dbReference type="Pfam" id="PF24626">
    <property type="entry name" value="SH3_Tf2-1"/>
    <property type="match status" value="1"/>
</dbReference>
<dbReference type="PROSITE" id="PS50878">
    <property type="entry name" value="RT_POL"/>
    <property type="match status" value="1"/>
</dbReference>
<dbReference type="PANTHER" id="PTHR37984:SF5">
    <property type="entry name" value="PROTEIN NYNRIN-LIKE"/>
    <property type="match status" value="1"/>
</dbReference>
<feature type="compositionally biased region" description="Basic and acidic residues" evidence="16">
    <location>
        <begin position="511"/>
        <end position="523"/>
    </location>
</feature>
<dbReference type="InterPro" id="IPR043128">
    <property type="entry name" value="Rev_trsase/Diguanyl_cyclase"/>
</dbReference>
<dbReference type="InterPro" id="IPR021109">
    <property type="entry name" value="Peptidase_aspartic_dom_sf"/>
</dbReference>
<protein>
    <recommendedName>
        <fullName evidence="1">RNA-directed DNA polymerase</fullName>
        <ecNumber evidence="1">2.7.7.49</ecNumber>
    </recommendedName>
</protein>
<evidence type="ECO:0000256" key="1">
    <source>
        <dbReference type="ARBA" id="ARBA00012493"/>
    </source>
</evidence>
<sequence>MPLTNAQLRAEIDRLDEVMADRSKVPNNLSKFTGKRGEDVREWLFQIENACRINGIQVEGASARLSGIAGSAMEKPASSTTRSEEDTWENFREHVPQHFESSNYQAALREKLLQFKQTADIETYNGEYSALIFRVEGMSELDQVLNYANGLKPRTRAYVKLENPATLSAAMDLAVKYAVIHFVDEARVCQDRFDKNKIRLARTPRNPGKPFRGKGCFKDKTIETKVKNGETRTCFHFKKPGHIRADCFAWKKLHARKRQITSVNEGPAVVKSVTRALKVDNVSINVLCENPLVYKSSPLFSIHGEISAGGEHITSSTRLPDTGATTIYVSKTWVEKNKLTTTRFQEKNIRVKLGDNQIVEADLELIALTIKVPAVDEAYKCVAVIYAIPDQFDCILGVPFFEDIQPLIDWSGRRIKGTKKTFRAERTSETIGPIQGGGPAIASGSRRSAGAKGVSSKRSDSGRGAPLETDVKPVVEVACETAQSGTPRVACEQQDFEPIGRGSTAGSNKRSSSDKGATESRAGEKINAVEKMFTMGVVDAAGVETKKFLRIKTKNQDAPDFVMVLSNETIKRVASALQRRDQPDNGEPCLRSTEGVQGHRVSSRSPEGLPEKREIEHRIDVRDLNLAMYRHQWRQSPEQQREIVHWVKAMVKKKLIRPSISPHAAPTFCVRKPVGWRIVHDYRYLNSNTIHQSIRMTRKEYILDDMDGEYYYSAMDLMSAYYQVRMRVEDIKFTAFQDPNGLWEYLVLPMGVCNAPAITHRLTSKLFRGLKQTRSFYDDIYIFTKSQDINKHLEALRKTLDILRDNKLYVKLSKCVFCAPEIPCLGDFVDRDGVSMDPDKLQTIIDWPELHSFLGLTGYVQRFCPEYASLTATMFTILMKQNKRNAKIRFDKEQLKNFKELKRRLCGPPVLHLPNFNQPIHLRTDASKFAVGGVLIQVVDGVAAQSPELNYPTQQQELLAIAHALAAFRIYCLDKSPIVETDHKSLEELFTQMMANRRLARWYDMLAEYQPIISYLPGTKNGIADALSRRSDLPPETKYFHELSVTSCDDTSFTMEISAVMVYSDLIKKIKAAYIKVREIQAIFAAIMRRTVNLKPKAERQHRKKYRGFTESNGLLWYQTPADDVPRVVVPYYVKLRYAIISECHDSNYGGHPGAERTYLTLVRRWYWSKMLASIQKFIADCEPCRRNKPRLTKPPGLLVSLSIPDERWRSISMAFITDLPQTKNEVDSMWFVVDRLTKRCHFIQTTKKEGVAQRFVNHMWKLHRMPTNIVSDRDRKFVSNFWQNVFKSIGTKLSMTVALRDQGNDQTERMNRMLEEYLRCFVGPLQDDWDDHLANAEFAVNSTVNSSMKIAPFEADLGYIPLNPLQLAAEQLSKIPASRQVVEFHERQASILLRCREALARAQDRMKDGYDHNRKQQEFRVGDQVYLSTQNLESKHTGLPALSKFGPKWIDPYSIVRNIHNHAYELNIQSGNKLHPVFNTGSLKPY</sequence>
<organism evidence="19 20">
    <name type="scientific">Phytophthora megakarya</name>
    <dbReference type="NCBI Taxonomy" id="4795"/>
    <lineage>
        <taxon>Eukaryota</taxon>
        <taxon>Sar</taxon>
        <taxon>Stramenopiles</taxon>
        <taxon>Oomycota</taxon>
        <taxon>Peronosporomycetes</taxon>
        <taxon>Peronosporales</taxon>
        <taxon>Peronosporaceae</taxon>
        <taxon>Phytophthora</taxon>
    </lineage>
</organism>
<dbReference type="InterPro" id="IPR050951">
    <property type="entry name" value="Retrovirus_Pol_polyprotein"/>
</dbReference>
<dbReference type="InterPro" id="IPR056924">
    <property type="entry name" value="SH3_Tf2-1"/>
</dbReference>
<keyword evidence="8" id="KW-0255">Endonuclease</keyword>
<dbReference type="CDD" id="cd09274">
    <property type="entry name" value="RNase_HI_RT_Ty3"/>
    <property type="match status" value="1"/>
</dbReference>
<evidence type="ECO:0000256" key="5">
    <source>
        <dbReference type="ARBA" id="ARBA00022722"/>
    </source>
</evidence>
<feature type="region of interest" description="Disordered" evidence="16">
    <location>
        <begin position="421"/>
        <end position="467"/>
    </location>
</feature>
<keyword evidence="20" id="KW-1185">Reference proteome</keyword>
<evidence type="ECO:0000256" key="8">
    <source>
        <dbReference type="ARBA" id="ARBA00022759"/>
    </source>
</evidence>
<dbReference type="Pfam" id="PF19259">
    <property type="entry name" value="Ty3_capsid"/>
    <property type="match status" value="1"/>
</dbReference>
<keyword evidence="13" id="KW-0239">DNA-directed DNA polymerase</keyword>
<evidence type="ECO:0000256" key="7">
    <source>
        <dbReference type="ARBA" id="ARBA00022750"/>
    </source>
</evidence>
<evidence type="ECO:0000256" key="3">
    <source>
        <dbReference type="ARBA" id="ARBA00022679"/>
    </source>
</evidence>
<keyword evidence="11" id="KW-0229">DNA integration</keyword>
<accession>A0A225WH89</accession>
<keyword evidence="9" id="KW-0378">Hydrolase</keyword>
<keyword evidence="3" id="KW-0808">Transferase</keyword>
<evidence type="ECO:0000256" key="14">
    <source>
        <dbReference type="ARBA" id="ARBA00023125"/>
    </source>
</evidence>
<dbReference type="PANTHER" id="PTHR37984">
    <property type="entry name" value="PROTEIN CBG26694"/>
    <property type="match status" value="1"/>
</dbReference>
<keyword evidence="10" id="KW-0460">Magnesium</keyword>
<dbReference type="InterPro" id="IPR000477">
    <property type="entry name" value="RT_dom"/>
</dbReference>
<dbReference type="GO" id="GO:0004519">
    <property type="term" value="F:endonuclease activity"/>
    <property type="evidence" value="ECO:0007669"/>
    <property type="project" value="UniProtKB-KW"/>
</dbReference>
<dbReference type="CDD" id="cd01647">
    <property type="entry name" value="RT_LTR"/>
    <property type="match status" value="1"/>
</dbReference>
<dbReference type="Pfam" id="PF17917">
    <property type="entry name" value="RT_RNaseH"/>
    <property type="match status" value="1"/>
</dbReference>
<feature type="domain" description="Reverse transcriptase" evidence="17">
    <location>
        <begin position="651"/>
        <end position="858"/>
    </location>
</feature>
<evidence type="ECO:0000313" key="20">
    <source>
        <dbReference type="Proteomes" id="UP000198211"/>
    </source>
</evidence>
<evidence type="ECO:0000256" key="6">
    <source>
        <dbReference type="ARBA" id="ARBA00022723"/>
    </source>
</evidence>
<evidence type="ECO:0000256" key="15">
    <source>
        <dbReference type="ARBA" id="ARBA00023172"/>
    </source>
</evidence>
<dbReference type="Pfam" id="PF00078">
    <property type="entry name" value="RVT_1"/>
    <property type="match status" value="1"/>
</dbReference>
<dbReference type="SUPFAM" id="SSF53098">
    <property type="entry name" value="Ribonuclease H-like"/>
    <property type="match status" value="1"/>
</dbReference>
<proteinExistence type="predicted"/>
<keyword evidence="15" id="KW-0233">DNA recombination</keyword>
<dbReference type="SUPFAM" id="SSF56672">
    <property type="entry name" value="DNA/RNA polymerases"/>
    <property type="match status" value="1"/>
</dbReference>
<dbReference type="Pfam" id="PF17921">
    <property type="entry name" value="Integrase_H2C2"/>
    <property type="match status" value="1"/>
</dbReference>
<name>A0A225WH89_9STRA</name>
<dbReference type="GO" id="GO:0015074">
    <property type="term" value="P:DNA integration"/>
    <property type="evidence" value="ECO:0007669"/>
    <property type="project" value="UniProtKB-KW"/>
</dbReference>
<dbReference type="InterPro" id="IPR001584">
    <property type="entry name" value="Integrase_cat-core"/>
</dbReference>
<gene>
    <name evidence="19" type="ORF">PHMEG_0009006</name>
</gene>
<dbReference type="Proteomes" id="UP000198211">
    <property type="component" value="Unassembled WGS sequence"/>
</dbReference>
<dbReference type="Gene3D" id="3.30.70.270">
    <property type="match status" value="2"/>
</dbReference>